<dbReference type="AlphaFoldDB" id="A0A327X6Y2"/>
<dbReference type="RefSeq" id="WP_111568132.1">
    <property type="nucleotide sequence ID" value="NZ_PIPK01000001.1"/>
</dbReference>
<dbReference type="Gene3D" id="1.10.238.160">
    <property type="match status" value="1"/>
</dbReference>
<dbReference type="EMBL" id="QLMD01000001">
    <property type="protein sequence ID" value="RAK01653.1"/>
    <property type="molecule type" value="Genomic_DNA"/>
</dbReference>
<gene>
    <name evidence="1" type="ORF">B0I24_101276</name>
    <name evidence="2" type="ORF">CWE07_01320</name>
</gene>
<comment type="caution">
    <text evidence="1">The sequence shown here is derived from an EMBL/GenBank/DDBJ whole genome shotgun (WGS) entry which is preliminary data.</text>
</comment>
<name>A0A327X6Y2_9GAMM</name>
<evidence type="ECO:0000313" key="4">
    <source>
        <dbReference type="Proteomes" id="UP000287865"/>
    </source>
</evidence>
<dbReference type="Proteomes" id="UP000249203">
    <property type="component" value="Unassembled WGS sequence"/>
</dbReference>
<dbReference type="Proteomes" id="UP000287865">
    <property type="component" value="Unassembled WGS sequence"/>
</dbReference>
<dbReference type="InterPro" id="IPR010260">
    <property type="entry name" value="AlpA"/>
</dbReference>
<dbReference type="SUPFAM" id="SSF46955">
    <property type="entry name" value="Putative DNA-binding domain"/>
    <property type="match status" value="1"/>
</dbReference>
<accession>A0A327X6Y2</accession>
<dbReference type="InterPro" id="IPR009061">
    <property type="entry name" value="DNA-bd_dom_put_sf"/>
</dbReference>
<dbReference type="PANTHER" id="PTHR36154">
    <property type="entry name" value="DNA-BINDING TRANSCRIPTIONAL ACTIVATOR ALPA"/>
    <property type="match status" value="1"/>
</dbReference>
<dbReference type="OrthoDB" id="8455288at2"/>
<dbReference type="EMBL" id="PIPK01000001">
    <property type="protein sequence ID" value="RUO28477.1"/>
    <property type="molecule type" value="Genomic_DNA"/>
</dbReference>
<sequence length="71" mass="8131">MNNIQQKPLRFLSIKEVIDRVKLSKATIYNRIATGEFPRQISLGGKRVAWLEADIDGWITHQALLGRRKVA</sequence>
<reference evidence="2 4" key="1">
    <citation type="journal article" date="2018" name="Front. Microbiol.">
        <title>Genome-Based Analysis Reveals the Taxonomy and Diversity of the Family Idiomarinaceae.</title>
        <authorList>
            <person name="Liu Y."/>
            <person name="Lai Q."/>
            <person name="Shao Z."/>
        </authorList>
    </citation>
    <scope>NUCLEOTIDE SEQUENCE [LARGE SCALE GENOMIC DNA]</scope>
    <source>
        <strain evidence="2 4">CF12-14</strain>
    </source>
</reference>
<proteinExistence type="predicted"/>
<dbReference type="Pfam" id="PF05930">
    <property type="entry name" value="Phage_AlpA"/>
    <property type="match status" value="1"/>
</dbReference>
<evidence type="ECO:0000313" key="3">
    <source>
        <dbReference type="Proteomes" id="UP000249203"/>
    </source>
</evidence>
<dbReference type="InterPro" id="IPR052931">
    <property type="entry name" value="Prophage_regulatory_activator"/>
</dbReference>
<keyword evidence="4" id="KW-1185">Reference proteome</keyword>
<evidence type="ECO:0000313" key="2">
    <source>
        <dbReference type="EMBL" id="RUO28477.1"/>
    </source>
</evidence>
<reference evidence="1 3" key="2">
    <citation type="submission" date="2018-06" db="EMBL/GenBank/DDBJ databases">
        <title>Genomic Encyclopedia of Type Strains, Phase III (KMG-III): the genomes of soil and plant-associated and newly described type strains.</title>
        <authorList>
            <person name="Whitman W."/>
        </authorList>
    </citation>
    <scope>NUCLEOTIDE SEQUENCE [LARGE SCALE GENOMIC DNA]</scope>
    <source>
        <strain evidence="1 3">CGMCC 1.15366</strain>
    </source>
</reference>
<protein>
    <submittedName>
        <fullName evidence="1">AlpA family transcriptional regulator</fullName>
    </submittedName>
</protein>
<dbReference type="PANTHER" id="PTHR36154:SF1">
    <property type="entry name" value="DNA-BINDING TRANSCRIPTIONAL ACTIVATOR ALPA"/>
    <property type="match status" value="1"/>
</dbReference>
<organism evidence="1 3">
    <name type="scientific">Aliidiomarina maris</name>
    <dbReference type="NCBI Taxonomy" id="531312"/>
    <lineage>
        <taxon>Bacteria</taxon>
        <taxon>Pseudomonadati</taxon>
        <taxon>Pseudomonadota</taxon>
        <taxon>Gammaproteobacteria</taxon>
        <taxon>Alteromonadales</taxon>
        <taxon>Idiomarinaceae</taxon>
        <taxon>Aliidiomarina</taxon>
    </lineage>
</organism>
<evidence type="ECO:0000313" key="1">
    <source>
        <dbReference type="EMBL" id="RAK01653.1"/>
    </source>
</evidence>